<keyword evidence="2" id="KW-1185">Reference proteome</keyword>
<reference evidence="1 2" key="1">
    <citation type="journal article" date="2014" name="Int. J. Syst. Evol. Microbiol.">
        <title>Complete genome sequence of Corynebacterium casei LMG S-19264T (=DSM 44701T), isolated from a smear-ripened cheese.</title>
        <authorList>
            <consortium name="US DOE Joint Genome Institute (JGI-PGF)"/>
            <person name="Walter F."/>
            <person name="Albersmeier A."/>
            <person name="Kalinowski J."/>
            <person name="Ruckert C."/>
        </authorList>
    </citation>
    <scope>NUCLEOTIDE SEQUENCE [LARGE SCALE GENOMIC DNA]</scope>
    <source>
        <strain evidence="1 2">CGMCC 1.16330</strain>
    </source>
</reference>
<organism evidence="1 2">
    <name type="scientific">Caldovatus sediminis</name>
    <dbReference type="NCBI Taxonomy" id="2041189"/>
    <lineage>
        <taxon>Bacteria</taxon>
        <taxon>Pseudomonadati</taxon>
        <taxon>Pseudomonadota</taxon>
        <taxon>Alphaproteobacteria</taxon>
        <taxon>Acetobacterales</taxon>
        <taxon>Roseomonadaceae</taxon>
        <taxon>Caldovatus</taxon>
    </lineage>
</organism>
<protein>
    <submittedName>
        <fullName evidence="1">Phage protein</fullName>
    </submittedName>
</protein>
<accession>A0A8J2ZFM2</accession>
<dbReference type="Proteomes" id="UP000597507">
    <property type="component" value="Unassembled WGS sequence"/>
</dbReference>
<evidence type="ECO:0000313" key="1">
    <source>
        <dbReference type="EMBL" id="GGG50133.1"/>
    </source>
</evidence>
<dbReference type="AlphaFoldDB" id="A0A8J2ZFM2"/>
<sequence>MASPIRRAKTSFAAGELAPELLGRGDLRVWENGARRLRNVFLQPTGGVTRRPGLRFVAELPGPARLVAFEHGAGETWLLALTAGALSVFRGDDRIAEVAAPWTAAMLPQMAFTQNADSLLLLHPAMPPQRVARDDGGAWTIAPFAFAREPFHRFAPAGVTLAPSATTGTIALTASAPVFLAGHAGARFRLGGGKVLVTGVASATSATAVVEEALAAAAPTAEWDEAAFSAARGWPVSACFHQDRLVLGGSRDLPNRLWMSRTGAPADFDLGGGLDDEAIAFGLVSDQANAIRAVFSGRHLQVFTSGAEWMVSGEPLTPASIQLHRQTRVGSPTDRQVPPVDVDGATIFVARGGRGVCEFAYTEVADSYQANDLALLARHLVEAPAAMCYDPALRLLHLAMADGALGTLTLFRAEQVTAWTRQETDGAFRALAEVDGTVWAVVERHGGGRFFLERFDATLGLDAAVAAEAAAPQAVWSGLAHLEGRTVGVLADGSVRAPAPVLDGAVTLDPPARAVQLGLPFRHLVEPLPPDVLAPGGAARTGPVRLVSATFRLLGTAALAVDLGRGPQPVPFRRLDTPVLDAPPAPFTGDVTLRGLGWRRDSLAPLWRVEGDAPLPLTLLSVTTETRTND</sequence>
<proteinExistence type="predicted"/>
<comment type="caution">
    <text evidence="1">The sequence shown here is derived from an EMBL/GenBank/DDBJ whole genome shotgun (WGS) entry which is preliminary data.</text>
</comment>
<gene>
    <name evidence="1" type="ORF">GCM10010964_41740</name>
</gene>
<dbReference type="EMBL" id="BMKS01000021">
    <property type="protein sequence ID" value="GGG50133.1"/>
    <property type="molecule type" value="Genomic_DNA"/>
</dbReference>
<name>A0A8J2ZFM2_9PROT</name>
<evidence type="ECO:0000313" key="2">
    <source>
        <dbReference type="Proteomes" id="UP000597507"/>
    </source>
</evidence>
<dbReference type="RefSeq" id="WP_188903807.1">
    <property type="nucleotide sequence ID" value="NZ_BMKS01000021.1"/>
</dbReference>